<comment type="caution">
    <text evidence="1">The sequence shown here is derived from an EMBL/GenBank/DDBJ whole genome shotgun (WGS) entry which is preliminary data.</text>
</comment>
<evidence type="ECO:0000313" key="1">
    <source>
        <dbReference type="EMBL" id="TEB27597.1"/>
    </source>
</evidence>
<dbReference type="Proteomes" id="UP000298030">
    <property type="component" value="Unassembled WGS sequence"/>
</dbReference>
<dbReference type="EMBL" id="QPFP01000039">
    <property type="protein sequence ID" value="TEB27597.1"/>
    <property type="molecule type" value="Genomic_DNA"/>
</dbReference>
<organism evidence="1 2">
    <name type="scientific">Coprinellus micaceus</name>
    <name type="common">Glistening ink-cap mushroom</name>
    <name type="synonym">Coprinus micaceus</name>
    <dbReference type="NCBI Taxonomy" id="71717"/>
    <lineage>
        <taxon>Eukaryota</taxon>
        <taxon>Fungi</taxon>
        <taxon>Dikarya</taxon>
        <taxon>Basidiomycota</taxon>
        <taxon>Agaricomycotina</taxon>
        <taxon>Agaricomycetes</taxon>
        <taxon>Agaricomycetidae</taxon>
        <taxon>Agaricales</taxon>
        <taxon>Agaricineae</taxon>
        <taxon>Psathyrellaceae</taxon>
        <taxon>Coprinellus</taxon>
    </lineage>
</organism>
<dbReference type="AlphaFoldDB" id="A0A4Y7T0C7"/>
<evidence type="ECO:0000313" key="2">
    <source>
        <dbReference type="Proteomes" id="UP000298030"/>
    </source>
</evidence>
<keyword evidence="2" id="KW-1185">Reference proteome</keyword>
<protein>
    <submittedName>
        <fullName evidence="1">Uncharacterized protein</fullName>
    </submittedName>
</protein>
<proteinExistence type="predicted"/>
<name>A0A4Y7T0C7_COPMI</name>
<gene>
    <name evidence="1" type="ORF">FA13DRAFT_1736449</name>
</gene>
<sequence length="53" mass="6064">MDASHVQAFVVHYLAMATQSFDPRPLTTESWVTHPEDIRHALCGPFRELEDIP</sequence>
<reference evidence="1 2" key="1">
    <citation type="journal article" date="2019" name="Nat. Ecol. Evol.">
        <title>Megaphylogeny resolves global patterns of mushroom evolution.</title>
        <authorList>
            <person name="Varga T."/>
            <person name="Krizsan K."/>
            <person name="Foldi C."/>
            <person name="Dima B."/>
            <person name="Sanchez-Garcia M."/>
            <person name="Sanchez-Ramirez S."/>
            <person name="Szollosi G.J."/>
            <person name="Szarkandi J.G."/>
            <person name="Papp V."/>
            <person name="Albert L."/>
            <person name="Andreopoulos W."/>
            <person name="Angelini C."/>
            <person name="Antonin V."/>
            <person name="Barry K.W."/>
            <person name="Bougher N.L."/>
            <person name="Buchanan P."/>
            <person name="Buyck B."/>
            <person name="Bense V."/>
            <person name="Catcheside P."/>
            <person name="Chovatia M."/>
            <person name="Cooper J."/>
            <person name="Damon W."/>
            <person name="Desjardin D."/>
            <person name="Finy P."/>
            <person name="Geml J."/>
            <person name="Haridas S."/>
            <person name="Hughes K."/>
            <person name="Justo A."/>
            <person name="Karasinski D."/>
            <person name="Kautmanova I."/>
            <person name="Kiss B."/>
            <person name="Kocsube S."/>
            <person name="Kotiranta H."/>
            <person name="LaButti K.M."/>
            <person name="Lechner B.E."/>
            <person name="Liimatainen K."/>
            <person name="Lipzen A."/>
            <person name="Lukacs Z."/>
            <person name="Mihaltcheva S."/>
            <person name="Morgado L.N."/>
            <person name="Niskanen T."/>
            <person name="Noordeloos M.E."/>
            <person name="Ohm R.A."/>
            <person name="Ortiz-Santana B."/>
            <person name="Ovrebo C."/>
            <person name="Racz N."/>
            <person name="Riley R."/>
            <person name="Savchenko A."/>
            <person name="Shiryaev A."/>
            <person name="Soop K."/>
            <person name="Spirin V."/>
            <person name="Szebenyi C."/>
            <person name="Tomsovsky M."/>
            <person name="Tulloss R.E."/>
            <person name="Uehling J."/>
            <person name="Grigoriev I.V."/>
            <person name="Vagvolgyi C."/>
            <person name="Papp T."/>
            <person name="Martin F.M."/>
            <person name="Miettinen O."/>
            <person name="Hibbett D.S."/>
            <person name="Nagy L.G."/>
        </authorList>
    </citation>
    <scope>NUCLEOTIDE SEQUENCE [LARGE SCALE GENOMIC DNA]</scope>
    <source>
        <strain evidence="1 2">FP101781</strain>
    </source>
</reference>
<accession>A0A4Y7T0C7</accession>